<keyword evidence="10" id="KW-1185">Reference proteome</keyword>
<dbReference type="InterPro" id="IPR004638">
    <property type="entry name" value="EmrB-like"/>
</dbReference>
<keyword evidence="4 7" id="KW-0812">Transmembrane</keyword>
<dbReference type="PRINTS" id="PR01036">
    <property type="entry name" value="TCRTETB"/>
</dbReference>
<evidence type="ECO:0000256" key="5">
    <source>
        <dbReference type="ARBA" id="ARBA00022989"/>
    </source>
</evidence>
<dbReference type="SUPFAM" id="SSF103473">
    <property type="entry name" value="MFS general substrate transporter"/>
    <property type="match status" value="2"/>
</dbReference>
<evidence type="ECO:0000256" key="1">
    <source>
        <dbReference type="ARBA" id="ARBA00004651"/>
    </source>
</evidence>
<feature type="transmembrane region" description="Helical" evidence="7">
    <location>
        <begin position="349"/>
        <end position="369"/>
    </location>
</feature>
<dbReference type="Proteomes" id="UP001596203">
    <property type="component" value="Unassembled WGS sequence"/>
</dbReference>
<feature type="transmembrane region" description="Helical" evidence="7">
    <location>
        <begin position="445"/>
        <end position="466"/>
    </location>
</feature>
<feature type="transmembrane region" description="Helical" evidence="7">
    <location>
        <begin position="375"/>
        <end position="398"/>
    </location>
</feature>
<sequence length="489" mass="51185">MSMPASTPPLTEAGAGPHISRLAHRAIMVVLVPLMMVLFISSLDGTIVATALSTIAADLGDTAHLSWVATAYLLTSAISTLLFGKLGDMYGRKRIFQISIGVFLIGSILCGLAQNMLMLILFRGLQGIGGGGLNSLVMAITGDLVPARQRAKYQAYTGIVATVALIAGPLFGGFFADHLSWHWIFYINVPIGVAAIVAVGARLHLPRPTSDARVDILGGILAALLTTAIMLVTTWGGSTYAWTSPTIIALIAGAVALLIAYVITEHRAAEPITPLRLFRNGVFTIASAQFLLATLALFVGMLYVPLFMQTVQHHSAFVAGLYVIPLLVGLIAATAVAGPVIARSGRYKVFPVVGAVLTGVSMWVVSLAGTTTGSLAIIVPLFLAGAGIGLLVQVALLAGQNAVAHRHLGVATGALNFFKSIGGAFGAALFGAILTARLPGGALHAFHTVFLWTVPFMVVSFVLGLVMREKPLSEEMIEVAQGKTEVPEY</sequence>
<feature type="transmembrane region" description="Helical" evidence="7">
    <location>
        <begin position="410"/>
        <end position="433"/>
    </location>
</feature>
<feature type="domain" description="Major facilitator superfamily (MFS) profile" evidence="8">
    <location>
        <begin position="30"/>
        <end position="472"/>
    </location>
</feature>
<evidence type="ECO:0000256" key="3">
    <source>
        <dbReference type="ARBA" id="ARBA00022475"/>
    </source>
</evidence>
<dbReference type="EMBL" id="JBHSPR010000013">
    <property type="protein sequence ID" value="MFC6018376.1"/>
    <property type="molecule type" value="Genomic_DNA"/>
</dbReference>
<evidence type="ECO:0000313" key="9">
    <source>
        <dbReference type="EMBL" id="MFC6018376.1"/>
    </source>
</evidence>
<evidence type="ECO:0000256" key="7">
    <source>
        <dbReference type="SAM" id="Phobius"/>
    </source>
</evidence>
<feature type="transmembrane region" description="Helical" evidence="7">
    <location>
        <begin position="316"/>
        <end position="337"/>
    </location>
</feature>
<organism evidence="9 10">
    <name type="scientific">Plantactinospora solaniradicis</name>
    <dbReference type="NCBI Taxonomy" id="1723736"/>
    <lineage>
        <taxon>Bacteria</taxon>
        <taxon>Bacillati</taxon>
        <taxon>Actinomycetota</taxon>
        <taxon>Actinomycetes</taxon>
        <taxon>Micromonosporales</taxon>
        <taxon>Micromonosporaceae</taxon>
        <taxon>Plantactinospora</taxon>
    </lineage>
</organism>
<evidence type="ECO:0000256" key="2">
    <source>
        <dbReference type="ARBA" id="ARBA00022448"/>
    </source>
</evidence>
<dbReference type="PANTHER" id="PTHR23501">
    <property type="entry name" value="MAJOR FACILITATOR SUPERFAMILY"/>
    <property type="match status" value="1"/>
</dbReference>
<evidence type="ECO:0000259" key="8">
    <source>
        <dbReference type="PROSITE" id="PS50850"/>
    </source>
</evidence>
<comment type="subcellular location">
    <subcellularLocation>
        <location evidence="1">Cell membrane</location>
        <topology evidence="1">Multi-pass membrane protein</topology>
    </subcellularLocation>
</comment>
<evidence type="ECO:0000256" key="6">
    <source>
        <dbReference type="ARBA" id="ARBA00023136"/>
    </source>
</evidence>
<dbReference type="InterPro" id="IPR011701">
    <property type="entry name" value="MFS"/>
</dbReference>
<keyword evidence="3" id="KW-1003">Cell membrane</keyword>
<dbReference type="Pfam" id="PF07690">
    <property type="entry name" value="MFS_1"/>
    <property type="match status" value="1"/>
</dbReference>
<keyword evidence="2" id="KW-0813">Transport</keyword>
<feature type="transmembrane region" description="Helical" evidence="7">
    <location>
        <begin position="153"/>
        <end position="171"/>
    </location>
</feature>
<dbReference type="NCBIfam" id="TIGR00711">
    <property type="entry name" value="efflux_EmrB"/>
    <property type="match status" value="1"/>
</dbReference>
<feature type="transmembrane region" description="Helical" evidence="7">
    <location>
        <begin position="95"/>
        <end position="114"/>
    </location>
</feature>
<dbReference type="PANTHER" id="PTHR23501:SF197">
    <property type="entry name" value="COMD"/>
    <property type="match status" value="1"/>
</dbReference>
<keyword evidence="6 7" id="KW-0472">Membrane</keyword>
<name>A0ABW1KAW1_9ACTN</name>
<feature type="transmembrane region" description="Helical" evidence="7">
    <location>
        <begin position="183"/>
        <end position="204"/>
    </location>
</feature>
<feature type="transmembrane region" description="Helical" evidence="7">
    <location>
        <begin position="283"/>
        <end position="304"/>
    </location>
</feature>
<dbReference type="Gene3D" id="1.20.1720.10">
    <property type="entry name" value="Multidrug resistance protein D"/>
    <property type="match status" value="1"/>
</dbReference>
<proteinExistence type="predicted"/>
<evidence type="ECO:0000313" key="10">
    <source>
        <dbReference type="Proteomes" id="UP001596203"/>
    </source>
</evidence>
<comment type="caution">
    <text evidence="9">The sequence shown here is derived from an EMBL/GenBank/DDBJ whole genome shotgun (WGS) entry which is preliminary data.</text>
</comment>
<reference evidence="10" key="1">
    <citation type="journal article" date="2019" name="Int. J. Syst. Evol. Microbiol.">
        <title>The Global Catalogue of Microorganisms (GCM) 10K type strain sequencing project: providing services to taxonomists for standard genome sequencing and annotation.</title>
        <authorList>
            <consortium name="The Broad Institute Genomics Platform"/>
            <consortium name="The Broad Institute Genome Sequencing Center for Infectious Disease"/>
            <person name="Wu L."/>
            <person name="Ma J."/>
        </authorList>
    </citation>
    <scope>NUCLEOTIDE SEQUENCE [LARGE SCALE GENOMIC DNA]</scope>
    <source>
        <strain evidence="10">ZS-35-S2</strain>
    </source>
</reference>
<evidence type="ECO:0000256" key="4">
    <source>
        <dbReference type="ARBA" id="ARBA00022692"/>
    </source>
</evidence>
<dbReference type="CDD" id="cd17502">
    <property type="entry name" value="MFS_Azr1_MDR_like"/>
    <property type="match status" value="1"/>
</dbReference>
<keyword evidence="5 7" id="KW-1133">Transmembrane helix</keyword>
<protein>
    <submittedName>
        <fullName evidence="9">MDR family MFS transporter</fullName>
    </submittedName>
</protein>
<dbReference type="RefSeq" id="WP_377423761.1">
    <property type="nucleotide sequence ID" value="NZ_JBHSPR010000013.1"/>
</dbReference>
<gene>
    <name evidence="9" type="ORF">ACFP2T_19455</name>
</gene>
<accession>A0ABW1KAW1</accession>
<dbReference type="Gene3D" id="1.20.1250.20">
    <property type="entry name" value="MFS general substrate transporter like domains"/>
    <property type="match status" value="1"/>
</dbReference>
<feature type="transmembrane region" description="Helical" evidence="7">
    <location>
        <begin position="242"/>
        <end position="263"/>
    </location>
</feature>
<feature type="transmembrane region" description="Helical" evidence="7">
    <location>
        <begin position="216"/>
        <end position="236"/>
    </location>
</feature>
<dbReference type="InterPro" id="IPR036259">
    <property type="entry name" value="MFS_trans_sf"/>
</dbReference>
<feature type="transmembrane region" description="Helical" evidence="7">
    <location>
        <begin position="64"/>
        <end position="83"/>
    </location>
</feature>
<dbReference type="PROSITE" id="PS50850">
    <property type="entry name" value="MFS"/>
    <property type="match status" value="1"/>
</dbReference>
<dbReference type="InterPro" id="IPR020846">
    <property type="entry name" value="MFS_dom"/>
</dbReference>
<feature type="transmembrane region" description="Helical" evidence="7">
    <location>
        <begin position="120"/>
        <end position="141"/>
    </location>
</feature>
<feature type="transmembrane region" description="Helical" evidence="7">
    <location>
        <begin position="26"/>
        <end position="52"/>
    </location>
</feature>